<organism evidence="2 3">
    <name type="scientific">Diversispora epigaea</name>
    <dbReference type="NCBI Taxonomy" id="1348612"/>
    <lineage>
        <taxon>Eukaryota</taxon>
        <taxon>Fungi</taxon>
        <taxon>Fungi incertae sedis</taxon>
        <taxon>Mucoromycota</taxon>
        <taxon>Glomeromycotina</taxon>
        <taxon>Glomeromycetes</taxon>
        <taxon>Diversisporales</taxon>
        <taxon>Diversisporaceae</taxon>
        <taxon>Diversispora</taxon>
    </lineage>
</organism>
<gene>
    <name evidence="2" type="ORF">Glove_221g44</name>
</gene>
<feature type="compositionally biased region" description="Low complexity" evidence="1">
    <location>
        <begin position="174"/>
        <end position="183"/>
    </location>
</feature>
<feature type="compositionally biased region" description="Polar residues" evidence="1">
    <location>
        <begin position="185"/>
        <end position="199"/>
    </location>
</feature>
<proteinExistence type="predicted"/>
<dbReference type="AlphaFoldDB" id="A0A397ILB6"/>
<feature type="region of interest" description="Disordered" evidence="1">
    <location>
        <begin position="1"/>
        <end position="26"/>
    </location>
</feature>
<accession>A0A397ILB6</accession>
<protein>
    <submittedName>
        <fullName evidence="2">Uncharacterized protein</fullName>
    </submittedName>
</protein>
<evidence type="ECO:0000256" key="1">
    <source>
        <dbReference type="SAM" id="MobiDB-lite"/>
    </source>
</evidence>
<feature type="region of interest" description="Disordered" evidence="1">
    <location>
        <begin position="174"/>
        <end position="199"/>
    </location>
</feature>
<dbReference type="Proteomes" id="UP000266861">
    <property type="component" value="Unassembled WGS sequence"/>
</dbReference>
<reference evidence="2 3" key="1">
    <citation type="submission" date="2018-08" db="EMBL/GenBank/DDBJ databases">
        <title>Genome and evolution of the arbuscular mycorrhizal fungus Diversispora epigaea (formerly Glomus versiforme) and its bacterial endosymbionts.</title>
        <authorList>
            <person name="Sun X."/>
            <person name="Fei Z."/>
            <person name="Harrison M."/>
        </authorList>
    </citation>
    <scope>NUCLEOTIDE SEQUENCE [LARGE SCALE GENOMIC DNA]</scope>
    <source>
        <strain evidence="2 3">IT104</strain>
    </source>
</reference>
<comment type="caution">
    <text evidence="2">The sequence shown here is derived from an EMBL/GenBank/DDBJ whole genome shotgun (WGS) entry which is preliminary data.</text>
</comment>
<evidence type="ECO:0000313" key="3">
    <source>
        <dbReference type="Proteomes" id="UP000266861"/>
    </source>
</evidence>
<keyword evidence="3" id="KW-1185">Reference proteome</keyword>
<dbReference type="OrthoDB" id="2438013at2759"/>
<name>A0A397ILB6_9GLOM</name>
<dbReference type="EMBL" id="PQFF01000206">
    <property type="protein sequence ID" value="RHZ74536.1"/>
    <property type="molecule type" value="Genomic_DNA"/>
</dbReference>
<evidence type="ECO:0000313" key="2">
    <source>
        <dbReference type="EMBL" id="RHZ74536.1"/>
    </source>
</evidence>
<dbReference type="STRING" id="1348612.A0A397ILB6"/>
<sequence>MKFIPFPPRPKKNDLPSMPEEYPPKDGYENRRQLNVIARAILICATLVLFPPSPTPNYVKSDVTKVIERLDELIKNRLSEVGDITFESILKIKVESYKDSIENFTNKVIEESIKPERNLKNPNLWKKAFLKAITNNNSTDASTNSSNFANVHGSNNIFKKAFLKAITNNNSTDASTNSSNFANVHGSNNIFSSNQRNNI</sequence>